<dbReference type="AlphaFoldDB" id="A0A5C2HBK8"/>
<protein>
    <submittedName>
        <fullName evidence="1">Uncharacterized protein</fullName>
    </submittedName>
</protein>
<evidence type="ECO:0000313" key="2">
    <source>
        <dbReference type="Proteomes" id="UP000322644"/>
    </source>
</evidence>
<gene>
    <name evidence="1" type="ORF">APORC_0691</name>
</gene>
<organism evidence="1 2">
    <name type="scientific">Arcobacter porcinus</name>
    <dbReference type="NCBI Taxonomy" id="1935204"/>
    <lineage>
        <taxon>Bacteria</taxon>
        <taxon>Pseudomonadati</taxon>
        <taxon>Campylobacterota</taxon>
        <taxon>Epsilonproteobacteria</taxon>
        <taxon>Campylobacterales</taxon>
        <taxon>Arcobacteraceae</taxon>
        <taxon>Arcobacter</taxon>
    </lineage>
</organism>
<name>A0A5C2HBK8_9BACT</name>
<accession>A0A5C2HBK8</accession>
<dbReference type="KEGG" id="apoc:APORC_0691"/>
<reference evidence="1 2" key="2">
    <citation type="submission" date="2019-09" db="EMBL/GenBank/DDBJ databases">
        <title>Taxonomic note: a critical rebuttal of the proposed division of the genus Arcobacter into six genera, emended descriptions of Arcobacter anaerophilus and the genus Arcobacter, and an assessment of genus-level boundaries for Epsilonproteobacteria using in silico genomic comparator tools.</title>
        <authorList>
            <person name="On S.L.W."/>
            <person name="Miller W.G."/>
            <person name="Biggs P."/>
            <person name="Cornelius A."/>
            <person name="Vandamme P."/>
        </authorList>
    </citation>
    <scope>NUCLEOTIDE SEQUENCE [LARGE SCALE GENOMIC DNA]</scope>
    <source>
        <strain evidence="1 2">CCUG 56899</strain>
    </source>
</reference>
<dbReference type="Proteomes" id="UP000322644">
    <property type="component" value="Chromosome"/>
</dbReference>
<dbReference type="EMBL" id="CP036246">
    <property type="protein sequence ID" value="QEP40306.1"/>
    <property type="molecule type" value="Genomic_DNA"/>
</dbReference>
<dbReference type="RefSeq" id="WP_066387345.1">
    <property type="nucleotide sequence ID" value="NZ_CP036246.2"/>
</dbReference>
<sequence length="129" mass="14314">MSTDLKNPIMDKNLKNKDGVQLTEFGSYVYGVLDGVDFGASGTLENGQPYPAKVILRFIFRVNEKKVSRGVEAVTSRSVVNNFRINTTDSELPNLVNHYNDFVGKTLFINYALADGQNVVINPDKLTVI</sequence>
<proteinExistence type="predicted"/>
<evidence type="ECO:0000313" key="1">
    <source>
        <dbReference type="EMBL" id="QEP40306.1"/>
    </source>
</evidence>
<reference evidence="1 2" key="1">
    <citation type="submission" date="2019-09" db="EMBL/GenBank/DDBJ databases">
        <title>Complete genome sequencing of four Arcobacter species reveals a diverse suite of mobile elements.</title>
        <authorList>
            <person name="Miller W.G."/>
            <person name="Yee E."/>
            <person name="Bono J.L."/>
        </authorList>
    </citation>
    <scope>NUCLEOTIDE SEQUENCE [LARGE SCALE GENOMIC DNA]</scope>
    <source>
        <strain evidence="1 2">CCUG 56899</strain>
    </source>
</reference>